<name>A0A8J2BHV9_9BACT</name>
<sequence length="66" mass="7244">MGSSWLFKVIALGSGKKWLVRACVLAKALSALQKLRQLSQNGMKRCGNYALRFLLRRGPVSCGAYA</sequence>
<keyword evidence="2" id="KW-1185">Reference proteome</keyword>
<organism evidence="1 2">
    <name type="scientific">Candidatus Methylacidithermus pantelleriae</name>
    <dbReference type="NCBI Taxonomy" id="2744239"/>
    <lineage>
        <taxon>Bacteria</taxon>
        <taxon>Pseudomonadati</taxon>
        <taxon>Verrucomicrobiota</taxon>
        <taxon>Methylacidiphilae</taxon>
        <taxon>Methylacidiphilales</taxon>
        <taxon>Methylacidiphilaceae</taxon>
        <taxon>Candidatus Methylacidithermus</taxon>
    </lineage>
</organism>
<dbReference type="AlphaFoldDB" id="A0A8J2BHV9"/>
<protein>
    <submittedName>
        <fullName evidence="1">Uncharacterized protein</fullName>
    </submittedName>
</protein>
<evidence type="ECO:0000313" key="2">
    <source>
        <dbReference type="Proteomes" id="UP000663859"/>
    </source>
</evidence>
<gene>
    <name evidence="1" type="ORF">MPNT_20089</name>
</gene>
<proteinExistence type="predicted"/>
<evidence type="ECO:0000313" key="1">
    <source>
        <dbReference type="EMBL" id="CAF0696020.1"/>
    </source>
</evidence>
<comment type="caution">
    <text evidence="1">The sequence shown here is derived from an EMBL/GenBank/DDBJ whole genome shotgun (WGS) entry which is preliminary data.</text>
</comment>
<dbReference type="EMBL" id="CAJNOB010000012">
    <property type="protein sequence ID" value="CAF0696020.1"/>
    <property type="molecule type" value="Genomic_DNA"/>
</dbReference>
<reference evidence="1" key="1">
    <citation type="submission" date="2021-02" db="EMBL/GenBank/DDBJ databases">
        <authorList>
            <person name="Cremers G."/>
            <person name="Picone N."/>
        </authorList>
    </citation>
    <scope>NUCLEOTIDE SEQUENCE</scope>
    <source>
        <strain evidence="1">PQ17</strain>
    </source>
</reference>
<accession>A0A8J2BHV9</accession>
<dbReference type="Proteomes" id="UP000663859">
    <property type="component" value="Unassembled WGS sequence"/>
</dbReference>